<protein>
    <recommendedName>
        <fullName evidence="2">DUF6604 domain-containing protein</fullName>
    </recommendedName>
</protein>
<name>A0A0L0SM63_ALLM3</name>
<sequence>MARNKSKYARRWRRHQETRASSCALPHASPQMEATGEDEDAKHAHFISVLEKVVEFLEPRCVASKRRVARQTASSSTLEPVSSDAKTLNNLFAVLSPFDDVDATSNDGDRDECDDVDAHELETVLETIGAPRRPAVRYQAERAAFETWFAIHKLSLELANIRHSLRETWAKYRDGKLDLITASLVTNTALDYA</sequence>
<dbReference type="Proteomes" id="UP000054350">
    <property type="component" value="Unassembled WGS sequence"/>
</dbReference>
<reference evidence="3 4" key="1">
    <citation type="submission" date="2009-11" db="EMBL/GenBank/DDBJ databases">
        <title>Annotation of Allomyces macrogynus ATCC 38327.</title>
        <authorList>
            <consortium name="The Broad Institute Genome Sequencing Platform"/>
            <person name="Russ C."/>
            <person name="Cuomo C."/>
            <person name="Burger G."/>
            <person name="Gray M.W."/>
            <person name="Holland P.W.H."/>
            <person name="King N."/>
            <person name="Lang F.B.F."/>
            <person name="Roger A.J."/>
            <person name="Ruiz-Trillo I."/>
            <person name="Young S.K."/>
            <person name="Zeng Q."/>
            <person name="Gargeya S."/>
            <person name="Fitzgerald M."/>
            <person name="Haas B."/>
            <person name="Abouelleil A."/>
            <person name="Alvarado L."/>
            <person name="Arachchi H.M."/>
            <person name="Berlin A."/>
            <person name="Chapman S.B."/>
            <person name="Gearin G."/>
            <person name="Goldberg J."/>
            <person name="Griggs A."/>
            <person name="Gujja S."/>
            <person name="Hansen M."/>
            <person name="Heiman D."/>
            <person name="Howarth C."/>
            <person name="Larimer J."/>
            <person name="Lui A."/>
            <person name="MacDonald P.J.P."/>
            <person name="McCowen C."/>
            <person name="Montmayeur A."/>
            <person name="Murphy C."/>
            <person name="Neiman D."/>
            <person name="Pearson M."/>
            <person name="Priest M."/>
            <person name="Roberts A."/>
            <person name="Saif S."/>
            <person name="Shea T."/>
            <person name="Sisk P."/>
            <person name="Stolte C."/>
            <person name="Sykes S."/>
            <person name="Wortman J."/>
            <person name="Nusbaum C."/>
            <person name="Birren B."/>
        </authorList>
    </citation>
    <scope>NUCLEOTIDE SEQUENCE [LARGE SCALE GENOMIC DNA]</scope>
    <source>
        <strain evidence="3 4">ATCC 38327</strain>
    </source>
</reference>
<reference evidence="4" key="2">
    <citation type="submission" date="2009-11" db="EMBL/GenBank/DDBJ databases">
        <title>The Genome Sequence of Allomyces macrogynus strain ATCC 38327.</title>
        <authorList>
            <consortium name="The Broad Institute Genome Sequencing Platform"/>
            <person name="Russ C."/>
            <person name="Cuomo C."/>
            <person name="Shea T."/>
            <person name="Young S.K."/>
            <person name="Zeng Q."/>
            <person name="Koehrsen M."/>
            <person name="Haas B."/>
            <person name="Borodovsky M."/>
            <person name="Guigo R."/>
            <person name="Alvarado L."/>
            <person name="Berlin A."/>
            <person name="Borenstein D."/>
            <person name="Chen Z."/>
            <person name="Engels R."/>
            <person name="Freedman E."/>
            <person name="Gellesch M."/>
            <person name="Goldberg J."/>
            <person name="Griggs A."/>
            <person name="Gujja S."/>
            <person name="Heiman D."/>
            <person name="Hepburn T."/>
            <person name="Howarth C."/>
            <person name="Jen D."/>
            <person name="Larson L."/>
            <person name="Lewis B."/>
            <person name="Mehta T."/>
            <person name="Park D."/>
            <person name="Pearson M."/>
            <person name="Roberts A."/>
            <person name="Saif S."/>
            <person name="Shenoy N."/>
            <person name="Sisk P."/>
            <person name="Stolte C."/>
            <person name="Sykes S."/>
            <person name="Walk T."/>
            <person name="White J."/>
            <person name="Yandava C."/>
            <person name="Burger G."/>
            <person name="Gray M.W."/>
            <person name="Holland P.W.H."/>
            <person name="King N."/>
            <person name="Lang F.B.F."/>
            <person name="Roger A.J."/>
            <person name="Ruiz-Trillo I."/>
            <person name="Lander E."/>
            <person name="Nusbaum C."/>
        </authorList>
    </citation>
    <scope>NUCLEOTIDE SEQUENCE [LARGE SCALE GENOMIC DNA]</scope>
    <source>
        <strain evidence="4">ATCC 38327</strain>
    </source>
</reference>
<evidence type="ECO:0000259" key="2">
    <source>
        <dbReference type="Pfam" id="PF20253"/>
    </source>
</evidence>
<dbReference type="Pfam" id="PF20253">
    <property type="entry name" value="DUF6604"/>
    <property type="match status" value="1"/>
</dbReference>
<gene>
    <name evidence="3" type="ORF">AMAG_19018</name>
</gene>
<evidence type="ECO:0000313" key="3">
    <source>
        <dbReference type="EMBL" id="KNE63548.1"/>
    </source>
</evidence>
<dbReference type="InterPro" id="IPR046539">
    <property type="entry name" value="DUF6604"/>
</dbReference>
<dbReference type="PANTHER" id="PTHR38795">
    <property type="entry name" value="DUF6604 DOMAIN-CONTAINING PROTEIN"/>
    <property type="match status" value="1"/>
</dbReference>
<dbReference type="EMBL" id="GG745342">
    <property type="protein sequence ID" value="KNE63548.1"/>
    <property type="molecule type" value="Genomic_DNA"/>
</dbReference>
<accession>A0A0L0SM63</accession>
<proteinExistence type="predicted"/>
<dbReference type="PANTHER" id="PTHR38795:SF1">
    <property type="entry name" value="DUF6604 DOMAIN-CONTAINING PROTEIN"/>
    <property type="match status" value="1"/>
</dbReference>
<evidence type="ECO:0000313" key="4">
    <source>
        <dbReference type="Proteomes" id="UP000054350"/>
    </source>
</evidence>
<feature type="region of interest" description="Disordered" evidence="1">
    <location>
        <begin position="1"/>
        <end position="37"/>
    </location>
</feature>
<dbReference type="OrthoDB" id="5238236at2759"/>
<feature type="domain" description="DUF6604" evidence="2">
    <location>
        <begin position="32"/>
        <end position="192"/>
    </location>
</feature>
<organism evidence="3 4">
    <name type="scientific">Allomyces macrogynus (strain ATCC 38327)</name>
    <name type="common">Allomyces javanicus var. macrogynus</name>
    <dbReference type="NCBI Taxonomy" id="578462"/>
    <lineage>
        <taxon>Eukaryota</taxon>
        <taxon>Fungi</taxon>
        <taxon>Fungi incertae sedis</taxon>
        <taxon>Blastocladiomycota</taxon>
        <taxon>Blastocladiomycetes</taxon>
        <taxon>Blastocladiales</taxon>
        <taxon>Blastocladiaceae</taxon>
        <taxon>Allomyces</taxon>
    </lineage>
</organism>
<dbReference type="STRING" id="578462.A0A0L0SM63"/>
<keyword evidence="4" id="KW-1185">Reference proteome</keyword>
<dbReference type="AlphaFoldDB" id="A0A0L0SM63"/>
<dbReference type="VEuPathDB" id="FungiDB:AMAG_19018"/>
<evidence type="ECO:0000256" key="1">
    <source>
        <dbReference type="SAM" id="MobiDB-lite"/>
    </source>
</evidence>
<feature type="compositionally biased region" description="Basic residues" evidence="1">
    <location>
        <begin position="1"/>
        <end position="16"/>
    </location>
</feature>